<proteinExistence type="predicted"/>
<reference evidence="1 2" key="1">
    <citation type="submission" date="2024-03" db="EMBL/GenBank/DDBJ databases">
        <authorList>
            <person name="Gkanogiannis A."/>
            <person name="Becerra Lopez-Lavalle L."/>
        </authorList>
    </citation>
    <scope>NUCLEOTIDE SEQUENCE [LARGE SCALE GENOMIC DNA]</scope>
</reference>
<accession>A0ABP0XYK0</accession>
<dbReference type="Proteomes" id="UP001642487">
    <property type="component" value="Chromosome 10"/>
</dbReference>
<evidence type="ECO:0000313" key="2">
    <source>
        <dbReference type="Proteomes" id="UP001642487"/>
    </source>
</evidence>
<organism evidence="1 2">
    <name type="scientific">Citrullus colocynthis</name>
    <name type="common">colocynth</name>
    <dbReference type="NCBI Taxonomy" id="252529"/>
    <lineage>
        <taxon>Eukaryota</taxon>
        <taxon>Viridiplantae</taxon>
        <taxon>Streptophyta</taxon>
        <taxon>Embryophyta</taxon>
        <taxon>Tracheophyta</taxon>
        <taxon>Spermatophyta</taxon>
        <taxon>Magnoliopsida</taxon>
        <taxon>eudicotyledons</taxon>
        <taxon>Gunneridae</taxon>
        <taxon>Pentapetalae</taxon>
        <taxon>rosids</taxon>
        <taxon>fabids</taxon>
        <taxon>Cucurbitales</taxon>
        <taxon>Cucurbitaceae</taxon>
        <taxon>Benincaseae</taxon>
        <taxon>Citrullus</taxon>
    </lineage>
</organism>
<keyword evidence="2" id="KW-1185">Reference proteome</keyword>
<evidence type="ECO:0000313" key="1">
    <source>
        <dbReference type="EMBL" id="CAK9311768.1"/>
    </source>
</evidence>
<protein>
    <submittedName>
        <fullName evidence="1">Uncharacterized protein</fullName>
    </submittedName>
</protein>
<name>A0ABP0XYK0_9ROSI</name>
<dbReference type="EMBL" id="OZ021744">
    <property type="protein sequence ID" value="CAK9311768.1"/>
    <property type="molecule type" value="Genomic_DNA"/>
</dbReference>
<gene>
    <name evidence="1" type="ORF">CITCOLO1_LOCUS3435</name>
</gene>
<sequence length="78" mass="8874">MGCGGKSFGMDFKSTDLWDKWDYERSKLPLTIATSTMDDGYDFGRWLRLRMAAPILDGDGKSNVSYDFGYTSGVNFYF</sequence>